<reference evidence="2" key="1">
    <citation type="submission" date="2016-04" db="EMBL/GenBank/DDBJ databases">
        <authorList>
            <person name="Nguyen H.D."/>
            <person name="Samba Siva P."/>
            <person name="Cullis J."/>
            <person name="Levesque C.A."/>
            <person name="Hambleton S."/>
        </authorList>
    </citation>
    <scope>NUCLEOTIDE SEQUENCE</scope>
    <source>
        <strain evidence="2">DAOMC 236422</strain>
    </source>
</reference>
<dbReference type="Proteomes" id="UP000078113">
    <property type="component" value="Unassembled WGS sequence"/>
</dbReference>
<dbReference type="SUPFAM" id="SSF56672">
    <property type="entry name" value="DNA/RNA polymerases"/>
    <property type="match status" value="1"/>
</dbReference>
<dbReference type="EMBL" id="LWDG02000352">
    <property type="protein sequence ID" value="KAE8266310.1"/>
    <property type="molecule type" value="Genomic_DNA"/>
</dbReference>
<dbReference type="InterPro" id="IPR043128">
    <property type="entry name" value="Rev_trsase/Diguanyl_cyclase"/>
</dbReference>
<gene>
    <name evidence="2" type="ORF">A4X09_0g6037</name>
</gene>
<protein>
    <recommendedName>
        <fullName evidence="4">Reverse transcriptase domain-containing protein</fullName>
    </recommendedName>
</protein>
<organism evidence="2 3">
    <name type="scientific">Tilletia walkeri</name>
    <dbReference type="NCBI Taxonomy" id="117179"/>
    <lineage>
        <taxon>Eukaryota</taxon>
        <taxon>Fungi</taxon>
        <taxon>Dikarya</taxon>
        <taxon>Basidiomycota</taxon>
        <taxon>Ustilaginomycotina</taxon>
        <taxon>Exobasidiomycetes</taxon>
        <taxon>Tilletiales</taxon>
        <taxon>Tilletiaceae</taxon>
        <taxon>Tilletia</taxon>
    </lineage>
</organism>
<keyword evidence="3" id="KW-1185">Reference proteome</keyword>
<feature type="compositionally biased region" description="Polar residues" evidence="1">
    <location>
        <begin position="1"/>
        <end position="13"/>
    </location>
</feature>
<reference evidence="2" key="2">
    <citation type="journal article" date="2019" name="IMA Fungus">
        <title>Genome sequencing and comparison of five Tilletia species to identify candidate genes for the detection of regulated species infecting wheat.</title>
        <authorList>
            <person name="Nguyen H.D.T."/>
            <person name="Sultana T."/>
            <person name="Kesanakurti P."/>
            <person name="Hambleton S."/>
        </authorList>
    </citation>
    <scope>NUCLEOTIDE SEQUENCE</scope>
    <source>
        <strain evidence="2">DAOMC 236422</strain>
    </source>
</reference>
<dbReference type="PANTHER" id="PTHR33050:SF7">
    <property type="entry name" value="RIBONUCLEASE H"/>
    <property type="match status" value="1"/>
</dbReference>
<dbReference type="InterPro" id="IPR052055">
    <property type="entry name" value="Hepadnavirus_pol/RT"/>
</dbReference>
<proteinExistence type="predicted"/>
<evidence type="ECO:0000313" key="3">
    <source>
        <dbReference type="Proteomes" id="UP000078113"/>
    </source>
</evidence>
<feature type="compositionally biased region" description="Low complexity" evidence="1">
    <location>
        <begin position="26"/>
        <end position="50"/>
    </location>
</feature>
<name>A0A8X7N631_9BASI</name>
<feature type="region of interest" description="Disordered" evidence="1">
    <location>
        <begin position="1"/>
        <end position="65"/>
    </location>
</feature>
<dbReference type="InterPro" id="IPR043502">
    <property type="entry name" value="DNA/RNA_pol_sf"/>
</dbReference>
<evidence type="ECO:0000313" key="2">
    <source>
        <dbReference type="EMBL" id="KAE8266310.1"/>
    </source>
</evidence>
<comment type="caution">
    <text evidence="2">The sequence shown here is derived from an EMBL/GenBank/DDBJ whole genome shotgun (WGS) entry which is preliminary data.</text>
</comment>
<sequence length="1053" mass="113460">MSDGVSVSASTPSREGGSADPDVPRSSASASTPASTEGSSARSASAFAEADPLRSSTSDPAAANPLDSGFKTTAIPGGVITSNAAFQELVSQARAGGAMLAGDREEAVFHPSFRVGDGASAATVKVWFGSPLAIPEDLVRAFNAGNNIPLSLLTVAAIRDFGINQRRSTFQPKMSGRLLEELESWHSRDDFLPFAEWCQAIFTLIHLFRSVRVAPPDESPDDDPIYQLTEHALSIISRANAYAWPVYRDYDKRVRQEIWSARHRGVPIPFRINTLHIPTLDDAEVMIKGRGGALADFAAIIESGWSAVVTAHSSKVTRLGRKLDESHAITAAGIMEEEVVTAGPPQAPNGYSLSRSASAGKRKASEDATVLTPFSALPPLVPRVPPSARCAWPLPALTPGIPAPVRTRMVSLPVLSVKAGSGRASSAPRVPGGMLVLPSPVSHATSATTACSVGRTAAGLATTVPGTPTATSLSLGLPPAPVPVLERLRPTTIRDAFGCVSTTLHAHQFQLAIDSMPLSLRPQYAYIPGSILSGFSMGNLQLPSTTVLHPNHYKADRQSSIDSWAAKSKAAGFIAGPWPVDEVVAVVGPIHASPISIVDKFDKGVLVKERIVYDASFPQYRPGRSAPSVPSINSQILKEDYPCEWMTAIETKHLLRTVPSYARFAGFDLKDVFQQLGNSPSQRNLFCIHVLGLIYVWLVGIFGLRSICGIFGALCDVTCWYIEFRFPQLLLRHYVDDLLMVDLAPPSSPHAGRSFSLLLDVVRSFGWEIHPEKFFPWTRSCTFLGFDWDLDARSVTLCERKRLKFQAKLAALLEPSAAASSSHSTVKPPQVLEKDVASVIGSCQHVCAIVPHRRSKLNGLYAFRNTFKGGHPGVRQYLTTAALREARDWYSFFDGAPIFCSLDSSATFFPLEVYTDASDYALGVVLGGKALHIPLPPDYTSRPGVNIGVGEAWAFELGIAAAVAAGASGYILVCHLDNQGVVFSVRRGRSRNNYVNEAIDRAAEFALSHNVELSIRYVRSADNFADAPSRADTSGYDPLVFPFFSHWHSVLAT</sequence>
<evidence type="ECO:0000256" key="1">
    <source>
        <dbReference type="SAM" id="MobiDB-lite"/>
    </source>
</evidence>
<dbReference type="PANTHER" id="PTHR33050">
    <property type="entry name" value="REVERSE TRANSCRIPTASE DOMAIN-CONTAINING PROTEIN"/>
    <property type="match status" value="1"/>
</dbReference>
<dbReference type="AlphaFoldDB" id="A0A8X7N631"/>
<dbReference type="Gene3D" id="3.30.70.270">
    <property type="match status" value="1"/>
</dbReference>
<accession>A0A8X7N631</accession>
<evidence type="ECO:0008006" key="4">
    <source>
        <dbReference type="Google" id="ProtNLM"/>
    </source>
</evidence>